<dbReference type="InterPro" id="IPR012933">
    <property type="entry name" value="HicA_mRNA_interferase"/>
</dbReference>
<keyword evidence="6" id="KW-0694">RNA-binding</keyword>
<keyword evidence="5" id="KW-0378">Hydrolase</keyword>
<name>A0ABV4YAX9_9CYAN</name>
<protein>
    <submittedName>
        <fullName evidence="8">Type II toxin-antitoxin system HicA family toxin</fullName>
    </submittedName>
</protein>
<comment type="caution">
    <text evidence="8">The sequence shown here is derived from an EMBL/GenBank/DDBJ whole genome shotgun (WGS) entry which is preliminary data.</text>
</comment>
<evidence type="ECO:0000313" key="8">
    <source>
        <dbReference type="EMBL" id="MFB2935972.1"/>
    </source>
</evidence>
<accession>A0ABV4YAX9</accession>
<dbReference type="RefSeq" id="WP_413257473.1">
    <property type="nucleotide sequence ID" value="NZ_JBHFNS010000050.1"/>
</dbReference>
<evidence type="ECO:0000256" key="5">
    <source>
        <dbReference type="ARBA" id="ARBA00022801"/>
    </source>
</evidence>
<keyword evidence="3" id="KW-0540">Nuclease</keyword>
<evidence type="ECO:0000256" key="4">
    <source>
        <dbReference type="ARBA" id="ARBA00022759"/>
    </source>
</evidence>
<sequence>MKRRELIQYLELNGCLFLREGKKHTVYYNPLNRKTSAIPRHTEIIDVLARKICKDLEIPQP</sequence>
<dbReference type="SUPFAM" id="SSF54786">
    <property type="entry name" value="YcfA/nrd intein domain"/>
    <property type="match status" value="1"/>
</dbReference>
<evidence type="ECO:0000256" key="6">
    <source>
        <dbReference type="ARBA" id="ARBA00022884"/>
    </source>
</evidence>
<evidence type="ECO:0000256" key="3">
    <source>
        <dbReference type="ARBA" id="ARBA00022722"/>
    </source>
</evidence>
<proteinExistence type="inferred from homology"/>
<reference evidence="8 9" key="1">
    <citation type="submission" date="2024-09" db="EMBL/GenBank/DDBJ databases">
        <title>Floridaenema gen nov. (Aerosakkonemataceae, Aerosakkonematales ord. nov., Cyanobacteria) from benthic tropical and subtropical fresh waters, with the description of four new species.</title>
        <authorList>
            <person name="Moretto J.A."/>
            <person name="Berthold D.E."/>
            <person name="Lefler F.W."/>
            <person name="Huang I.-S."/>
            <person name="Laughinghouse H. IV."/>
        </authorList>
    </citation>
    <scope>NUCLEOTIDE SEQUENCE [LARGE SCALE GENOMIC DNA]</scope>
    <source>
        <strain evidence="8 9">BLCC-F154</strain>
    </source>
</reference>
<dbReference type="EMBL" id="JBHFNS010000050">
    <property type="protein sequence ID" value="MFB2935972.1"/>
    <property type="molecule type" value="Genomic_DNA"/>
</dbReference>
<keyword evidence="7" id="KW-0346">Stress response</keyword>
<dbReference type="Gene3D" id="3.30.920.30">
    <property type="entry name" value="Hypothetical protein"/>
    <property type="match status" value="1"/>
</dbReference>
<evidence type="ECO:0000256" key="7">
    <source>
        <dbReference type="ARBA" id="ARBA00023016"/>
    </source>
</evidence>
<evidence type="ECO:0000256" key="2">
    <source>
        <dbReference type="ARBA" id="ARBA00022649"/>
    </source>
</evidence>
<dbReference type="Proteomes" id="UP001576776">
    <property type="component" value="Unassembled WGS sequence"/>
</dbReference>
<dbReference type="InterPro" id="IPR038570">
    <property type="entry name" value="HicA_sf"/>
</dbReference>
<evidence type="ECO:0000313" key="9">
    <source>
        <dbReference type="Proteomes" id="UP001576776"/>
    </source>
</evidence>
<gene>
    <name evidence="8" type="ORF">ACE1B6_12025</name>
</gene>
<organism evidence="8 9">
    <name type="scientific">Floridaenema fluviatile BLCC-F154</name>
    <dbReference type="NCBI Taxonomy" id="3153640"/>
    <lineage>
        <taxon>Bacteria</taxon>
        <taxon>Bacillati</taxon>
        <taxon>Cyanobacteriota</taxon>
        <taxon>Cyanophyceae</taxon>
        <taxon>Oscillatoriophycideae</taxon>
        <taxon>Aerosakkonematales</taxon>
        <taxon>Aerosakkonemataceae</taxon>
        <taxon>Floridanema</taxon>
        <taxon>Floridanema fluviatile</taxon>
    </lineage>
</organism>
<keyword evidence="4" id="KW-0255">Endonuclease</keyword>
<evidence type="ECO:0000256" key="1">
    <source>
        <dbReference type="ARBA" id="ARBA00006620"/>
    </source>
</evidence>
<comment type="similarity">
    <text evidence="1">Belongs to the HicA mRNA interferase family.</text>
</comment>
<keyword evidence="9" id="KW-1185">Reference proteome</keyword>
<dbReference type="Pfam" id="PF07927">
    <property type="entry name" value="HicA_toxin"/>
    <property type="match status" value="1"/>
</dbReference>
<keyword evidence="2" id="KW-1277">Toxin-antitoxin system</keyword>